<gene>
    <name evidence="2" type="ORF">F511_38412</name>
</gene>
<feature type="compositionally biased region" description="Low complexity" evidence="1">
    <location>
        <begin position="1"/>
        <end position="15"/>
    </location>
</feature>
<evidence type="ECO:0000313" key="2">
    <source>
        <dbReference type="EMBL" id="KZV41368.1"/>
    </source>
</evidence>
<reference evidence="2 3" key="1">
    <citation type="journal article" date="2015" name="Proc. Natl. Acad. Sci. U.S.A.">
        <title>The resurrection genome of Boea hygrometrica: A blueprint for survival of dehydration.</title>
        <authorList>
            <person name="Xiao L."/>
            <person name="Yang G."/>
            <person name="Zhang L."/>
            <person name="Yang X."/>
            <person name="Zhao S."/>
            <person name="Ji Z."/>
            <person name="Zhou Q."/>
            <person name="Hu M."/>
            <person name="Wang Y."/>
            <person name="Chen M."/>
            <person name="Xu Y."/>
            <person name="Jin H."/>
            <person name="Xiao X."/>
            <person name="Hu G."/>
            <person name="Bao F."/>
            <person name="Hu Y."/>
            <person name="Wan P."/>
            <person name="Li L."/>
            <person name="Deng X."/>
            <person name="Kuang T."/>
            <person name="Xiang C."/>
            <person name="Zhu J.K."/>
            <person name="Oliver M.J."/>
            <person name="He Y."/>
        </authorList>
    </citation>
    <scope>NUCLEOTIDE SEQUENCE [LARGE SCALE GENOMIC DNA]</scope>
    <source>
        <strain evidence="3">cv. XS01</strain>
    </source>
</reference>
<dbReference type="Proteomes" id="UP000250235">
    <property type="component" value="Unassembled WGS sequence"/>
</dbReference>
<dbReference type="AlphaFoldDB" id="A0A2Z7CAK8"/>
<evidence type="ECO:0000313" key="3">
    <source>
        <dbReference type="Proteomes" id="UP000250235"/>
    </source>
</evidence>
<organism evidence="2 3">
    <name type="scientific">Dorcoceras hygrometricum</name>
    <dbReference type="NCBI Taxonomy" id="472368"/>
    <lineage>
        <taxon>Eukaryota</taxon>
        <taxon>Viridiplantae</taxon>
        <taxon>Streptophyta</taxon>
        <taxon>Embryophyta</taxon>
        <taxon>Tracheophyta</taxon>
        <taxon>Spermatophyta</taxon>
        <taxon>Magnoliopsida</taxon>
        <taxon>eudicotyledons</taxon>
        <taxon>Gunneridae</taxon>
        <taxon>Pentapetalae</taxon>
        <taxon>asterids</taxon>
        <taxon>lamiids</taxon>
        <taxon>Lamiales</taxon>
        <taxon>Gesneriaceae</taxon>
        <taxon>Didymocarpoideae</taxon>
        <taxon>Trichosporeae</taxon>
        <taxon>Loxocarpinae</taxon>
        <taxon>Dorcoceras</taxon>
    </lineage>
</organism>
<keyword evidence="3" id="KW-1185">Reference proteome</keyword>
<proteinExistence type="predicted"/>
<dbReference type="OrthoDB" id="1114289at2759"/>
<protein>
    <submittedName>
        <fullName evidence="2">Uncharacterized protein</fullName>
    </submittedName>
</protein>
<sequence>MSSPSTTPVSSTAASIDSVPVSPETREPWLPDQAELGSSQPPWYEEKSSNLRSSDISFIKEKGGMSDSFEVMIPGLNERAHRPPWGFHSFYINQLEMGLRFPLPRFIADLCQHIKISPSQLAPNSYSFLLSLAILLRYHNLPLVPYVLMQLIKIKRLGPGKFYLSHKGDHGSPIPPPEVYSRSLPTYQDKSKSTSPQLVQFSPFFGYPPQISQPASGPLRSYATY</sequence>
<accession>A0A2Z7CAK8</accession>
<dbReference type="EMBL" id="KQ999487">
    <property type="protein sequence ID" value="KZV41368.1"/>
    <property type="molecule type" value="Genomic_DNA"/>
</dbReference>
<evidence type="ECO:0000256" key="1">
    <source>
        <dbReference type="SAM" id="MobiDB-lite"/>
    </source>
</evidence>
<name>A0A2Z7CAK8_9LAMI</name>
<feature type="region of interest" description="Disordered" evidence="1">
    <location>
        <begin position="1"/>
        <end position="48"/>
    </location>
</feature>